<reference evidence="1 2" key="1">
    <citation type="submission" date="2020-04" db="EMBL/GenBank/DDBJ databases">
        <title>Flammeovirga sp. SR4, a novel species isolated from seawater.</title>
        <authorList>
            <person name="Wang X."/>
        </authorList>
    </citation>
    <scope>NUCLEOTIDE SEQUENCE [LARGE SCALE GENOMIC DNA]</scope>
    <source>
        <strain evidence="1 2">SR4</strain>
    </source>
</reference>
<evidence type="ECO:0000313" key="2">
    <source>
        <dbReference type="Proteomes" id="UP000585050"/>
    </source>
</evidence>
<dbReference type="RefSeq" id="WP_168881697.1">
    <property type="nucleotide sequence ID" value="NZ_JABAIL010000002.1"/>
</dbReference>
<accession>A0A7X8XV57</accession>
<proteinExistence type="predicted"/>
<dbReference type="EMBL" id="JABAIL010000002">
    <property type="protein sequence ID" value="NLR90991.1"/>
    <property type="molecule type" value="Genomic_DNA"/>
</dbReference>
<protein>
    <submittedName>
        <fullName evidence="1">Uncharacterized protein</fullName>
    </submittedName>
</protein>
<keyword evidence="2" id="KW-1185">Reference proteome</keyword>
<dbReference type="AlphaFoldDB" id="A0A7X8XV57"/>
<evidence type="ECO:0000313" key="1">
    <source>
        <dbReference type="EMBL" id="NLR90991.1"/>
    </source>
</evidence>
<sequence>MNLQDQFIPTENYYGSENLETSEDFENIESSFSEEELDVLHRPLDEQIFDDLITDLGDQY</sequence>
<comment type="caution">
    <text evidence="1">The sequence shown here is derived from an EMBL/GenBank/DDBJ whole genome shotgun (WGS) entry which is preliminary data.</text>
</comment>
<organism evidence="1 2">
    <name type="scientific">Flammeovirga agarivorans</name>
    <dbReference type="NCBI Taxonomy" id="2726742"/>
    <lineage>
        <taxon>Bacteria</taxon>
        <taxon>Pseudomonadati</taxon>
        <taxon>Bacteroidota</taxon>
        <taxon>Cytophagia</taxon>
        <taxon>Cytophagales</taxon>
        <taxon>Flammeovirgaceae</taxon>
        <taxon>Flammeovirga</taxon>
    </lineage>
</organism>
<name>A0A7X8XV57_9BACT</name>
<gene>
    <name evidence="1" type="ORF">HGP29_07220</name>
</gene>
<dbReference type="Proteomes" id="UP000585050">
    <property type="component" value="Unassembled WGS sequence"/>
</dbReference>